<keyword evidence="1" id="KW-0812">Transmembrane</keyword>
<keyword evidence="1" id="KW-1133">Transmembrane helix</keyword>
<reference evidence="2 3" key="1">
    <citation type="submission" date="2021-03" db="EMBL/GenBank/DDBJ databases">
        <title>Genomic Encyclopedia of Type Strains, Phase IV (KMG-IV): sequencing the most valuable type-strain genomes for metagenomic binning, comparative biology and taxonomic classification.</title>
        <authorList>
            <person name="Goeker M."/>
        </authorList>
    </citation>
    <scope>NUCLEOTIDE SEQUENCE [LARGE SCALE GENOMIC DNA]</scope>
    <source>
        <strain evidence="2 3">DSM 101953</strain>
    </source>
</reference>
<evidence type="ECO:0000256" key="1">
    <source>
        <dbReference type="SAM" id="Phobius"/>
    </source>
</evidence>
<proteinExistence type="predicted"/>
<evidence type="ECO:0000313" key="3">
    <source>
        <dbReference type="Proteomes" id="UP000773462"/>
    </source>
</evidence>
<name>A0ABS4NPT5_9BACL</name>
<gene>
    <name evidence="2" type="ORF">J2Z70_002238</name>
</gene>
<protein>
    <submittedName>
        <fullName evidence="2">Uncharacterized protein</fullName>
    </submittedName>
</protein>
<organism evidence="2 3">
    <name type="scientific">Paenibacillus silagei</name>
    <dbReference type="NCBI Taxonomy" id="1670801"/>
    <lineage>
        <taxon>Bacteria</taxon>
        <taxon>Bacillati</taxon>
        <taxon>Bacillota</taxon>
        <taxon>Bacilli</taxon>
        <taxon>Bacillales</taxon>
        <taxon>Paenibacillaceae</taxon>
        <taxon>Paenibacillus</taxon>
    </lineage>
</organism>
<evidence type="ECO:0000313" key="2">
    <source>
        <dbReference type="EMBL" id="MBP2112084.1"/>
    </source>
</evidence>
<comment type="caution">
    <text evidence="2">The sequence shown here is derived from an EMBL/GenBank/DDBJ whole genome shotgun (WGS) entry which is preliminary data.</text>
</comment>
<dbReference type="EMBL" id="JAGGLV010000006">
    <property type="protein sequence ID" value="MBP2112084.1"/>
    <property type="molecule type" value="Genomic_DNA"/>
</dbReference>
<keyword evidence="3" id="KW-1185">Reference proteome</keyword>
<keyword evidence="1" id="KW-0472">Membrane</keyword>
<dbReference type="RefSeq" id="WP_209872634.1">
    <property type="nucleotide sequence ID" value="NZ_JAGGLV010000006.1"/>
</dbReference>
<feature type="transmembrane region" description="Helical" evidence="1">
    <location>
        <begin position="21"/>
        <end position="52"/>
    </location>
</feature>
<feature type="transmembrane region" description="Helical" evidence="1">
    <location>
        <begin position="72"/>
        <end position="92"/>
    </location>
</feature>
<accession>A0ABS4NPT5</accession>
<sequence>MKSSSSSSSGAMPILLNYLAKGFVILFALPVLGVWVAGSLICAIIAPIAGLLRTFGVSAIGMGLTPSYSVPVFLSLPFSLVLAFLLLLSFYYTRRLLLLSLSFIK</sequence>
<dbReference type="Proteomes" id="UP000773462">
    <property type="component" value="Unassembled WGS sequence"/>
</dbReference>